<dbReference type="NCBIfam" id="NF038049">
    <property type="entry name" value="SelD_rel_HyperS"/>
    <property type="match status" value="1"/>
</dbReference>
<dbReference type="SUPFAM" id="SSF56042">
    <property type="entry name" value="PurM C-terminal domain-like"/>
    <property type="match status" value="1"/>
</dbReference>
<evidence type="ECO:0000313" key="2">
    <source>
        <dbReference type="Proteomes" id="UP000010469"/>
    </source>
</evidence>
<protein>
    <submittedName>
        <fullName evidence="1">Selenophosphate synthase</fullName>
    </submittedName>
</protein>
<gene>
    <name evidence="1" type="ordered locus">Calag_0797</name>
</gene>
<dbReference type="EMBL" id="CP003378">
    <property type="protein sequence ID" value="AFZ70538.1"/>
    <property type="molecule type" value="Genomic_DNA"/>
</dbReference>
<dbReference type="HOGENOM" id="CLU_574416_0_0_2"/>
<reference evidence="2" key="1">
    <citation type="submission" date="2012-03" db="EMBL/GenBank/DDBJ databases">
        <title>Complete genome of Caldisphaera lagunensis DSM 15908.</title>
        <authorList>
            <person name="Lucas S."/>
            <person name="Copeland A."/>
            <person name="Lapidus A."/>
            <person name="Glavina del Rio T."/>
            <person name="Dalin E."/>
            <person name="Tice H."/>
            <person name="Bruce D."/>
            <person name="Goodwin L."/>
            <person name="Pitluck S."/>
            <person name="Peters L."/>
            <person name="Mikhailova N."/>
            <person name="Teshima H."/>
            <person name="Kyrpides N."/>
            <person name="Mavromatis K."/>
            <person name="Ivanova N."/>
            <person name="Brettin T."/>
            <person name="Detter J.C."/>
            <person name="Han C."/>
            <person name="Larimer F."/>
            <person name="Land M."/>
            <person name="Hauser L."/>
            <person name="Markowitz V."/>
            <person name="Cheng J.-F."/>
            <person name="Hugenholtz P."/>
            <person name="Woyke T."/>
            <person name="Wu D."/>
            <person name="Spring S."/>
            <person name="Schroeder M."/>
            <person name="Brambilla E."/>
            <person name="Klenk H.-P."/>
            <person name="Eisen J.A."/>
        </authorList>
    </citation>
    <scope>NUCLEOTIDE SEQUENCE [LARGE SCALE GENOMIC DNA]</scope>
    <source>
        <strain evidence="2">DSM 15908 / JCM 11604 / IC-154</strain>
    </source>
</reference>
<proteinExistence type="predicted"/>
<dbReference type="eggNOG" id="arCOG00643">
    <property type="taxonomic scope" value="Archaea"/>
</dbReference>
<dbReference type="Proteomes" id="UP000010469">
    <property type="component" value="Chromosome"/>
</dbReference>
<sequence>MNSRRDVLLNNIRQRLSYYRNLGADPLSLATGCAVKVDLLKVVYPAMEKIRPYLLSKNLRIAEREDADIFYADPESVEIKRKVLPLGENVDIDYKFDKEIRAIILIQVYQLSANEPEKFIKKVLPAYESICNCAPLINLGKGHSIVTPFREDEFMLADLISYDKGDKLVAANNDTMHIIDPTSLPSDYRQVSGSLSNSLNDLFVVGAYNNLKIAPVLNAPSDELREELYKNAKRFANEVGAKLLDIEQPKRGRLLLGATVLSSSNKKPPTFHDKADKGMKIITTRPLGELSPITTYLSTAIDESIIDELENKGIDIDQLEKIKEKAVNIISSPNKAMAEVIAKYLPDLNEEFSKEKHIVSATDVTGPGILVVWEQSKLTNTHIKLFDFPLLFPEISEFATENFLMPNATAGTNGGFIIIAPEEIHEDLIKDLKYKGYDPYIIGEIVEKGKQQVDAPKKIKKYILDQEIIDKFNLY</sequence>
<dbReference type="InterPro" id="IPR036676">
    <property type="entry name" value="PurM-like_C_sf"/>
</dbReference>
<dbReference type="KEGG" id="clg:Calag_0797"/>
<organism evidence="1 2">
    <name type="scientific">Caldisphaera lagunensis (strain DSM 15908 / JCM 11604 / ANMR 0165 / IC-154)</name>
    <dbReference type="NCBI Taxonomy" id="1056495"/>
    <lineage>
        <taxon>Archaea</taxon>
        <taxon>Thermoproteota</taxon>
        <taxon>Thermoprotei</taxon>
        <taxon>Acidilobales</taxon>
        <taxon>Caldisphaeraceae</taxon>
        <taxon>Caldisphaera</taxon>
    </lineage>
</organism>
<dbReference type="STRING" id="1056495.Calag_0797"/>
<accession>L0A9G6</accession>
<dbReference type="InParanoid" id="L0A9G6"/>
<keyword evidence="2" id="KW-1185">Reference proteome</keyword>
<dbReference type="AlphaFoldDB" id="L0A9G6"/>
<dbReference type="GeneID" id="14212057"/>
<evidence type="ECO:0000313" key="1">
    <source>
        <dbReference type="EMBL" id="AFZ70538.1"/>
    </source>
</evidence>
<name>L0A9G6_CALLD</name>
<dbReference type="Gene3D" id="3.90.650.10">
    <property type="entry name" value="PurM-like C-terminal domain"/>
    <property type="match status" value="1"/>
</dbReference>
<dbReference type="OrthoDB" id="6643at2157"/>
<dbReference type="RefSeq" id="WP_015232435.1">
    <property type="nucleotide sequence ID" value="NC_019791.1"/>
</dbReference>